<evidence type="ECO:0000256" key="5">
    <source>
        <dbReference type="ARBA" id="ARBA00022741"/>
    </source>
</evidence>
<dbReference type="SUPFAM" id="SSF81653">
    <property type="entry name" value="Calcium ATPase, transduction domain A"/>
    <property type="match status" value="1"/>
</dbReference>
<feature type="domain" description="Cation-transporting P-type ATPase N-terminal" evidence="12">
    <location>
        <begin position="14"/>
        <end position="88"/>
    </location>
</feature>
<dbReference type="InterPro" id="IPR006068">
    <property type="entry name" value="ATPase_P-typ_cation-transptr_C"/>
</dbReference>
<dbReference type="GO" id="GO:0005391">
    <property type="term" value="F:P-type sodium:potassium-exchanging transporter activity"/>
    <property type="evidence" value="ECO:0007669"/>
    <property type="project" value="TreeGrafter"/>
</dbReference>
<keyword evidence="9 11" id="KW-1133">Transmembrane helix</keyword>
<dbReference type="GO" id="GO:0030007">
    <property type="term" value="P:intracellular potassium ion homeostasis"/>
    <property type="evidence" value="ECO:0007669"/>
    <property type="project" value="TreeGrafter"/>
</dbReference>
<feature type="transmembrane region" description="Helical" evidence="11">
    <location>
        <begin position="880"/>
        <end position="901"/>
    </location>
</feature>
<evidence type="ECO:0000256" key="7">
    <source>
        <dbReference type="ARBA" id="ARBA00022842"/>
    </source>
</evidence>
<dbReference type="Pfam" id="PF00690">
    <property type="entry name" value="Cation_ATPase_N"/>
    <property type="match status" value="1"/>
</dbReference>
<dbReference type="Proteomes" id="UP000230390">
    <property type="component" value="Unassembled WGS sequence"/>
</dbReference>
<keyword evidence="10 11" id="KW-0472">Membrane</keyword>
<dbReference type="GO" id="GO:1902600">
    <property type="term" value="P:proton transmembrane transport"/>
    <property type="evidence" value="ECO:0007669"/>
    <property type="project" value="TreeGrafter"/>
</dbReference>
<feature type="transmembrane region" description="Helical" evidence="11">
    <location>
        <begin position="89"/>
        <end position="108"/>
    </location>
</feature>
<feature type="transmembrane region" description="Helical" evidence="11">
    <location>
        <begin position="776"/>
        <end position="797"/>
    </location>
</feature>
<dbReference type="GO" id="GO:0005886">
    <property type="term" value="C:plasma membrane"/>
    <property type="evidence" value="ECO:0007669"/>
    <property type="project" value="TreeGrafter"/>
</dbReference>
<comment type="similarity">
    <text evidence="2">Belongs to the cation transport ATPase (P-type) (TC 3.A.3) family. Type IIA subfamily.</text>
</comment>
<dbReference type="Gene3D" id="2.70.150.10">
    <property type="entry name" value="Calcium-transporting ATPase, cytoplasmic transduction domain A"/>
    <property type="match status" value="1"/>
</dbReference>
<dbReference type="InterPro" id="IPR050510">
    <property type="entry name" value="Cation_transp_ATPase_P-type"/>
</dbReference>
<dbReference type="RefSeq" id="WP_099788575.1">
    <property type="nucleotide sequence ID" value="NZ_JBHLYV010000032.1"/>
</dbReference>
<dbReference type="SUPFAM" id="SSF81660">
    <property type="entry name" value="Metal cation-transporting ATPase, ATP-binding domain N"/>
    <property type="match status" value="1"/>
</dbReference>
<feature type="transmembrane region" description="Helical" evidence="11">
    <location>
        <begin position="734"/>
        <end position="752"/>
    </location>
</feature>
<dbReference type="PANTHER" id="PTHR43294:SF20">
    <property type="entry name" value="P-TYPE ATPASE"/>
    <property type="match status" value="1"/>
</dbReference>
<evidence type="ECO:0000256" key="9">
    <source>
        <dbReference type="ARBA" id="ARBA00022989"/>
    </source>
</evidence>
<dbReference type="GO" id="GO:0036376">
    <property type="term" value="P:sodium ion export across plasma membrane"/>
    <property type="evidence" value="ECO:0007669"/>
    <property type="project" value="TreeGrafter"/>
</dbReference>
<dbReference type="Pfam" id="PF00689">
    <property type="entry name" value="Cation_ATPase_C"/>
    <property type="match status" value="1"/>
</dbReference>
<evidence type="ECO:0000256" key="11">
    <source>
        <dbReference type="SAM" id="Phobius"/>
    </source>
</evidence>
<proteinExistence type="inferred from homology"/>
<evidence type="ECO:0000256" key="10">
    <source>
        <dbReference type="ARBA" id="ARBA00023136"/>
    </source>
</evidence>
<dbReference type="EMBL" id="PDOC01000005">
    <property type="protein sequence ID" value="PIL45071.1"/>
    <property type="molecule type" value="Genomic_DNA"/>
</dbReference>
<dbReference type="SMART" id="SM00831">
    <property type="entry name" value="Cation_ATPase_N"/>
    <property type="match status" value="1"/>
</dbReference>
<dbReference type="Pfam" id="PF13246">
    <property type="entry name" value="Cation_ATPase"/>
    <property type="match status" value="1"/>
</dbReference>
<dbReference type="Pfam" id="PF00122">
    <property type="entry name" value="E1-E2_ATPase"/>
    <property type="match status" value="1"/>
</dbReference>
<reference evidence="13 14" key="1">
    <citation type="submission" date="2017-10" db="EMBL/GenBank/DDBJ databases">
        <title>Massilia psychrophilum sp. nov., a novel purple-pigmented bacterium isolated from Tianshan glacier, Xinjiang Municipality, China.</title>
        <authorList>
            <person name="Wang H."/>
        </authorList>
    </citation>
    <scope>NUCLEOTIDE SEQUENCE [LARGE SCALE GENOMIC DNA]</scope>
    <source>
        <strain evidence="13 14">JCM 30074</strain>
    </source>
</reference>
<feature type="transmembrane region" description="Helical" evidence="11">
    <location>
        <begin position="703"/>
        <end position="728"/>
    </location>
</feature>
<keyword evidence="5" id="KW-0547">Nucleotide-binding</keyword>
<dbReference type="PRINTS" id="PR00119">
    <property type="entry name" value="CATATPASE"/>
</dbReference>
<feature type="transmembrane region" description="Helical" evidence="11">
    <location>
        <begin position="61"/>
        <end position="83"/>
    </location>
</feature>
<keyword evidence="4 11" id="KW-0812">Transmembrane</keyword>
<dbReference type="InterPro" id="IPR023298">
    <property type="entry name" value="ATPase_P-typ_TM_dom_sf"/>
</dbReference>
<keyword evidence="3" id="KW-0597">Phosphoprotein</keyword>
<name>A0A2G8TG91_9BURK</name>
<dbReference type="InterPro" id="IPR059000">
    <property type="entry name" value="ATPase_P-type_domA"/>
</dbReference>
<keyword evidence="7" id="KW-0460">Magnesium</keyword>
<dbReference type="PANTHER" id="PTHR43294">
    <property type="entry name" value="SODIUM/POTASSIUM-TRANSPORTING ATPASE SUBUNIT ALPHA"/>
    <property type="match status" value="1"/>
</dbReference>
<dbReference type="FunFam" id="3.40.50.1000:FF:000028">
    <property type="entry name" value="Calcium-transporting P-type ATPase, putative"/>
    <property type="match status" value="1"/>
</dbReference>
<dbReference type="SFLD" id="SFLDS00003">
    <property type="entry name" value="Haloacid_Dehalogenase"/>
    <property type="match status" value="1"/>
</dbReference>
<dbReference type="PRINTS" id="PR00120">
    <property type="entry name" value="HATPASE"/>
</dbReference>
<dbReference type="Gene3D" id="1.20.1110.10">
    <property type="entry name" value="Calcium-transporting ATPase, transmembrane domain"/>
    <property type="match status" value="1"/>
</dbReference>
<dbReference type="SFLD" id="SFLDG00002">
    <property type="entry name" value="C1.7:_P-type_atpase_like"/>
    <property type="match status" value="1"/>
</dbReference>
<dbReference type="InterPro" id="IPR044492">
    <property type="entry name" value="P_typ_ATPase_HD_dom"/>
</dbReference>
<dbReference type="OrthoDB" id="9814270at2"/>
<sequence length="922" mass="98895">MSGSSSLDDTVQVDWHALAPDAAAKLLQSNPSIGLTMGEVGDRMQRFGANQMTAQKRPSELIRFVLQFHQPLMYILLISTVITAGMGKWVDASVIFGVVFINAIVGYLQEAKAEKAIEALANMVVTEATVRRGGEKLRIVSVQLVPGDVVLLQSGDRVPADLRLLQQRSLQIEEAALTGESVPVAKQTDPLPSEAILADRTNLAFAGTMVSAGQGEGVVIATGDRTAMGRIAGLISLVEDLQTPFTRKIAQFSRRLLYVILGLAVLIFIAGILRGTPWPEMLIAAIALAVGAIPEGLPAVVTITLAIGVLRMARRHAIIRKLPAVETLGSTTVICSDKTGTLTQNQMTVQEIHAGGRLYHVTGSGYEMDGKIHFKHAPVIVGENVALIETLGAGLLCNDSRLVVDASGHTTVQGDPTEAALIVAAQKAGLSEQELSRSWPRIQTIPFESEYRYMATLHGNDAEPKMIYIKGAVEVLLEKCTQALNEAGEVAPMDKALVLGEAEEMATRGLRVLAFARRPMAPDHCCLEHEHVAAGLTLLGLQGKLDPPRPEVIKAVAKCRAAGINVKMITGDHVLTAKAIASQIGLGGGTAIIALTGRELEALDDEDLADAAENATVFARVAPEQKLRLIKALQGRGHVVAMTGDGVNDAPALKQADIGVAMGITGTDVTKGVADMILTDDNFASIEAAVEEGRGVFDNLSKFILWILPTNGGVALILLVAIIAGITLPMLPTQLLWLNLVTALLLGLTLVFEPKESDIMQRPPRDPKEPLLTRSLLMRTALVSLISLAGAFGLFAWEKGIEGTNLDEARTAVVNVIVMVQTFYLLNCRSRSHSMFFIGAFSNPWLVAGIASTWLVQIAFTYSPVLNRLFHTAPVRAEAWAYIVSIGIFTFAVVELEKWLYCRARRPLKNYPADASVAGRSD</sequence>
<keyword evidence="6" id="KW-0067">ATP-binding</keyword>
<dbReference type="SUPFAM" id="SSF56784">
    <property type="entry name" value="HAD-like"/>
    <property type="match status" value="1"/>
</dbReference>
<evidence type="ECO:0000256" key="1">
    <source>
        <dbReference type="ARBA" id="ARBA00004127"/>
    </source>
</evidence>
<dbReference type="GO" id="GO:0005524">
    <property type="term" value="F:ATP binding"/>
    <property type="evidence" value="ECO:0007669"/>
    <property type="project" value="UniProtKB-KW"/>
</dbReference>
<dbReference type="GO" id="GO:0012505">
    <property type="term" value="C:endomembrane system"/>
    <property type="evidence" value="ECO:0007669"/>
    <property type="project" value="UniProtKB-SubCell"/>
</dbReference>
<dbReference type="InterPro" id="IPR001757">
    <property type="entry name" value="P_typ_ATPase"/>
</dbReference>
<dbReference type="InterPro" id="IPR023214">
    <property type="entry name" value="HAD_sf"/>
</dbReference>
<evidence type="ECO:0000256" key="6">
    <source>
        <dbReference type="ARBA" id="ARBA00022840"/>
    </source>
</evidence>
<comment type="subcellular location">
    <subcellularLocation>
        <location evidence="1">Endomembrane system</location>
        <topology evidence="1">Multi-pass membrane protein</topology>
    </subcellularLocation>
</comment>
<dbReference type="InterPro" id="IPR018303">
    <property type="entry name" value="ATPase_P-typ_P_site"/>
</dbReference>
<dbReference type="FunFam" id="2.70.150.10:FF:000160">
    <property type="entry name" value="Sarcoplasmic/endoplasmic reticulum calcium ATPase 1"/>
    <property type="match status" value="1"/>
</dbReference>
<dbReference type="Gene3D" id="3.40.50.1000">
    <property type="entry name" value="HAD superfamily/HAD-like"/>
    <property type="match status" value="1"/>
</dbReference>
<evidence type="ECO:0000256" key="2">
    <source>
        <dbReference type="ARBA" id="ARBA00005675"/>
    </source>
</evidence>
<dbReference type="SUPFAM" id="SSF81665">
    <property type="entry name" value="Calcium ATPase, transmembrane domain M"/>
    <property type="match status" value="1"/>
</dbReference>
<dbReference type="GO" id="GO:0016887">
    <property type="term" value="F:ATP hydrolysis activity"/>
    <property type="evidence" value="ECO:0007669"/>
    <property type="project" value="InterPro"/>
</dbReference>
<feature type="transmembrane region" description="Helical" evidence="11">
    <location>
        <begin position="256"/>
        <end position="275"/>
    </location>
</feature>
<evidence type="ECO:0000313" key="14">
    <source>
        <dbReference type="Proteomes" id="UP000230390"/>
    </source>
</evidence>
<accession>A0A2G8TG91</accession>
<dbReference type="PROSITE" id="PS00154">
    <property type="entry name" value="ATPASE_E1_E2"/>
    <property type="match status" value="1"/>
</dbReference>
<dbReference type="GO" id="GO:0006883">
    <property type="term" value="P:intracellular sodium ion homeostasis"/>
    <property type="evidence" value="ECO:0007669"/>
    <property type="project" value="TreeGrafter"/>
</dbReference>
<dbReference type="InterPro" id="IPR008250">
    <property type="entry name" value="ATPase_P-typ_transduc_dom_A_sf"/>
</dbReference>
<evidence type="ECO:0000256" key="4">
    <source>
        <dbReference type="ARBA" id="ARBA00022692"/>
    </source>
</evidence>
<keyword evidence="14" id="KW-1185">Reference proteome</keyword>
<gene>
    <name evidence="13" type="ORF">CR105_11445</name>
</gene>
<evidence type="ECO:0000256" key="3">
    <source>
        <dbReference type="ARBA" id="ARBA00022553"/>
    </source>
</evidence>
<evidence type="ECO:0000256" key="8">
    <source>
        <dbReference type="ARBA" id="ARBA00022967"/>
    </source>
</evidence>
<dbReference type="FunFam" id="3.40.50.1000:FF:000001">
    <property type="entry name" value="Phospholipid-transporting ATPase IC"/>
    <property type="match status" value="1"/>
</dbReference>
<dbReference type="InterPro" id="IPR004014">
    <property type="entry name" value="ATPase_P-typ_cation-transptr_N"/>
</dbReference>
<dbReference type="Gene3D" id="3.40.1110.10">
    <property type="entry name" value="Calcium-transporting ATPase, cytoplasmic domain N"/>
    <property type="match status" value="1"/>
</dbReference>
<dbReference type="InterPro" id="IPR036412">
    <property type="entry name" value="HAD-like_sf"/>
</dbReference>
<feature type="transmembrane region" description="Helical" evidence="11">
    <location>
        <begin position="809"/>
        <end position="826"/>
    </location>
</feature>
<comment type="caution">
    <text evidence="13">The sequence shown here is derived from an EMBL/GenBank/DDBJ whole genome shotgun (WGS) entry which is preliminary data.</text>
</comment>
<feature type="transmembrane region" description="Helical" evidence="11">
    <location>
        <begin position="281"/>
        <end position="310"/>
    </location>
</feature>
<dbReference type="CDD" id="cd02080">
    <property type="entry name" value="P-type_ATPase_cation"/>
    <property type="match status" value="1"/>
</dbReference>
<protein>
    <submittedName>
        <fullName evidence="13">Carbonate dehydratase</fullName>
    </submittedName>
</protein>
<keyword evidence="8" id="KW-1278">Translocase</keyword>
<evidence type="ECO:0000259" key="12">
    <source>
        <dbReference type="SMART" id="SM00831"/>
    </source>
</evidence>
<organism evidence="13 14">
    <name type="scientific">Massilia eurypsychrophila</name>
    <dbReference type="NCBI Taxonomy" id="1485217"/>
    <lineage>
        <taxon>Bacteria</taxon>
        <taxon>Pseudomonadati</taxon>
        <taxon>Pseudomonadota</taxon>
        <taxon>Betaproteobacteria</taxon>
        <taxon>Burkholderiales</taxon>
        <taxon>Oxalobacteraceae</taxon>
        <taxon>Telluria group</taxon>
        <taxon>Massilia</taxon>
    </lineage>
</organism>
<dbReference type="AlphaFoldDB" id="A0A2G8TG91"/>
<dbReference type="GO" id="GO:1990573">
    <property type="term" value="P:potassium ion import across plasma membrane"/>
    <property type="evidence" value="ECO:0007669"/>
    <property type="project" value="TreeGrafter"/>
</dbReference>
<dbReference type="NCBIfam" id="TIGR01494">
    <property type="entry name" value="ATPase_P-type"/>
    <property type="match status" value="3"/>
</dbReference>
<dbReference type="SFLD" id="SFLDF00027">
    <property type="entry name" value="p-type_atpase"/>
    <property type="match status" value="1"/>
</dbReference>
<feature type="transmembrane region" description="Helical" evidence="11">
    <location>
        <begin position="838"/>
        <end position="860"/>
    </location>
</feature>
<evidence type="ECO:0000313" key="13">
    <source>
        <dbReference type="EMBL" id="PIL45071.1"/>
    </source>
</evidence>
<dbReference type="InterPro" id="IPR023299">
    <property type="entry name" value="ATPase_P-typ_cyto_dom_N"/>
</dbReference>